<dbReference type="Proteomes" id="UP000581189">
    <property type="component" value="Unassembled WGS sequence"/>
</dbReference>
<keyword evidence="2" id="KW-0732">Signal</keyword>
<evidence type="ECO:0000256" key="1">
    <source>
        <dbReference type="SAM" id="MobiDB-lite"/>
    </source>
</evidence>
<accession>A0A7W4DCY5</accession>
<dbReference type="RefSeq" id="WP_182834244.1">
    <property type="nucleotide sequence ID" value="NZ_JACJFN010000003.1"/>
</dbReference>
<proteinExistence type="predicted"/>
<reference evidence="3 4" key="1">
    <citation type="submission" date="2020-08" db="EMBL/GenBank/DDBJ databases">
        <authorList>
            <person name="Kim C.M."/>
        </authorList>
    </citation>
    <scope>NUCLEOTIDE SEQUENCE [LARGE SCALE GENOMIC DNA]</scope>
    <source>
        <strain evidence="3 4">SR9</strain>
    </source>
</reference>
<feature type="signal peptide" evidence="2">
    <location>
        <begin position="1"/>
        <end position="23"/>
    </location>
</feature>
<dbReference type="EMBL" id="JACJFN010000003">
    <property type="protein sequence ID" value="MBB1520248.1"/>
    <property type="molecule type" value="Genomic_DNA"/>
</dbReference>
<gene>
    <name evidence="3" type="ORF">H3H45_13425</name>
</gene>
<evidence type="ECO:0000313" key="3">
    <source>
        <dbReference type="EMBL" id="MBB1520248.1"/>
    </source>
</evidence>
<feature type="region of interest" description="Disordered" evidence="1">
    <location>
        <begin position="117"/>
        <end position="145"/>
    </location>
</feature>
<organism evidence="3 4">
    <name type="scientific">Aquipseudomonas guryensis</name>
    <dbReference type="NCBI Taxonomy" id="2759165"/>
    <lineage>
        <taxon>Bacteria</taxon>
        <taxon>Pseudomonadati</taxon>
        <taxon>Pseudomonadota</taxon>
        <taxon>Gammaproteobacteria</taxon>
        <taxon>Pseudomonadales</taxon>
        <taxon>Pseudomonadaceae</taxon>
        <taxon>Aquipseudomonas</taxon>
    </lineage>
</organism>
<keyword evidence="4" id="KW-1185">Reference proteome</keyword>
<dbReference type="AlphaFoldDB" id="A0A7W4DCY5"/>
<protein>
    <submittedName>
        <fullName evidence="3">Uncharacterized protein</fullName>
    </submittedName>
</protein>
<comment type="caution">
    <text evidence="3">The sequence shown here is derived from an EMBL/GenBank/DDBJ whole genome shotgun (WGS) entry which is preliminary data.</text>
</comment>
<evidence type="ECO:0000256" key="2">
    <source>
        <dbReference type="SAM" id="SignalP"/>
    </source>
</evidence>
<feature type="chain" id="PRO_5030812242" evidence="2">
    <location>
        <begin position="24"/>
        <end position="161"/>
    </location>
</feature>
<evidence type="ECO:0000313" key="4">
    <source>
        <dbReference type="Proteomes" id="UP000581189"/>
    </source>
</evidence>
<name>A0A7W4DCY5_9GAMM</name>
<sequence>MMKKTIAALIATGLAGVSGFGFAADNTVTALQSGVYVENDATGCSILRDRVTVNTSNGVTLVYNCLTAESKVNVGGCHLSGSQKPTNVNCVAIGADAQGNPIYNGADCTAAGAAATPPQQTEIAGRRGYTGSTTGGSVGPTSLDSETCDEAALGALSGVAD</sequence>